<evidence type="ECO:0000256" key="3">
    <source>
        <dbReference type="ARBA" id="ARBA00004240"/>
    </source>
</evidence>
<feature type="compositionally biased region" description="Polar residues" evidence="11">
    <location>
        <begin position="50"/>
        <end position="69"/>
    </location>
</feature>
<feature type="compositionally biased region" description="Low complexity" evidence="11">
    <location>
        <begin position="1494"/>
        <end position="1506"/>
    </location>
</feature>
<feature type="compositionally biased region" description="Acidic residues" evidence="11">
    <location>
        <begin position="746"/>
        <end position="755"/>
    </location>
</feature>
<evidence type="ECO:0000256" key="12">
    <source>
        <dbReference type="SAM" id="Phobius"/>
    </source>
</evidence>
<keyword evidence="10" id="KW-0175">Coiled coil</keyword>
<name>A0A9P9KMA4_FUSSL</name>
<dbReference type="InterPro" id="IPR029058">
    <property type="entry name" value="AB_hydrolase_fold"/>
</dbReference>
<dbReference type="PANTHER" id="PTHR48182:SF2">
    <property type="entry name" value="PROTEIN SERAC1"/>
    <property type="match status" value="1"/>
</dbReference>
<feature type="transmembrane region" description="Helical" evidence="12">
    <location>
        <begin position="1821"/>
        <end position="1846"/>
    </location>
</feature>
<dbReference type="Pfam" id="PF01544">
    <property type="entry name" value="CorA"/>
    <property type="match status" value="1"/>
</dbReference>
<feature type="compositionally biased region" description="Polar residues" evidence="11">
    <location>
        <begin position="557"/>
        <end position="566"/>
    </location>
</feature>
<feature type="compositionally biased region" description="Low complexity" evidence="11">
    <location>
        <begin position="502"/>
        <end position="520"/>
    </location>
</feature>
<evidence type="ECO:0000256" key="7">
    <source>
        <dbReference type="ARBA" id="ARBA00022989"/>
    </source>
</evidence>
<gene>
    <name evidence="14" type="ORF">B0J15DRAFT_512492</name>
</gene>
<evidence type="ECO:0000256" key="4">
    <source>
        <dbReference type="ARBA" id="ARBA00007920"/>
    </source>
</evidence>
<proteinExistence type="inferred from homology"/>
<feature type="region of interest" description="Disordered" evidence="11">
    <location>
        <begin position="141"/>
        <end position="170"/>
    </location>
</feature>
<dbReference type="InterPro" id="IPR007751">
    <property type="entry name" value="DUF676_lipase-like"/>
</dbReference>
<feature type="compositionally biased region" description="Low complexity" evidence="11">
    <location>
        <begin position="1272"/>
        <end position="1283"/>
    </location>
</feature>
<dbReference type="SUPFAM" id="SSF53474">
    <property type="entry name" value="alpha/beta-Hydrolases"/>
    <property type="match status" value="1"/>
</dbReference>
<accession>A0A9P9KMA4</accession>
<evidence type="ECO:0000313" key="15">
    <source>
        <dbReference type="Proteomes" id="UP000736672"/>
    </source>
</evidence>
<keyword evidence="9 12" id="KW-0472">Membrane</keyword>
<dbReference type="PANTHER" id="PTHR48182">
    <property type="entry name" value="PROTEIN SERAC1"/>
    <property type="match status" value="1"/>
</dbReference>
<dbReference type="EMBL" id="JAGTJS010000009">
    <property type="protein sequence ID" value="KAH7258614.1"/>
    <property type="molecule type" value="Genomic_DNA"/>
</dbReference>
<feature type="compositionally biased region" description="Low complexity" evidence="11">
    <location>
        <begin position="151"/>
        <end position="161"/>
    </location>
</feature>
<organism evidence="14 15">
    <name type="scientific">Fusarium solani</name>
    <name type="common">Filamentous fungus</name>
    <dbReference type="NCBI Taxonomy" id="169388"/>
    <lineage>
        <taxon>Eukaryota</taxon>
        <taxon>Fungi</taxon>
        <taxon>Dikarya</taxon>
        <taxon>Ascomycota</taxon>
        <taxon>Pezizomycotina</taxon>
        <taxon>Sordariomycetes</taxon>
        <taxon>Hypocreomycetidae</taxon>
        <taxon>Hypocreales</taxon>
        <taxon>Nectriaceae</taxon>
        <taxon>Fusarium</taxon>
        <taxon>Fusarium solani species complex</taxon>
    </lineage>
</organism>
<evidence type="ECO:0000256" key="5">
    <source>
        <dbReference type="ARBA" id="ARBA00022692"/>
    </source>
</evidence>
<feature type="region of interest" description="Disordered" evidence="11">
    <location>
        <begin position="499"/>
        <end position="566"/>
    </location>
</feature>
<feature type="region of interest" description="Disordered" evidence="11">
    <location>
        <begin position="700"/>
        <end position="788"/>
    </location>
</feature>
<evidence type="ECO:0000256" key="11">
    <source>
        <dbReference type="SAM" id="MobiDB-lite"/>
    </source>
</evidence>
<evidence type="ECO:0000256" key="1">
    <source>
        <dbReference type="ARBA" id="ARBA00004141"/>
    </source>
</evidence>
<dbReference type="Pfam" id="PF05057">
    <property type="entry name" value="DUF676"/>
    <property type="match status" value="1"/>
</dbReference>
<sequence>MGSRPGTVPKSHTQGPEPPRIVSDILEGAAVKSSAVGGLANNAKIQALQRQWEQNNVQAQGPSRPSSTGPPAVPSLRPPPRKRDSPASDTPAVKKQAIGDRRPSPSSASDGGAQMVDSQTRANARRFTEAEVARQMSELTGASVKKSAMQPAPALTATAGPPRAPARHFPTGGELLKKIMDAQAASSPSPVPRAETLTQPPPVPAPAPGDRIVAITQAEPNRAYVNYLCPDGTMVSGRGALIPSNYKLYDNNEYPFVCPVRDCRRLFAGLKGLGGHFGASHCSTTFNDNGDGTLTKVSNYVKHGGGGSPGIVISKHPLPSNAPPPTDAGLPYVTAAQKRASGVGLPEAPERKTSTRLSDAIQQKAALPVLTWDVKDYLHQFLSPAQKHHQREDVTAMLSLPRRRTLPDTWIQNHRGGDVDINHYACALAYLTGKEVTGPEECVANTRSSSRPSARLSHPCIALWPGMPASAKQAFFGAETCVGCRYWCHLQRQRNCCDWGPESRSGRASSGSRSSSGSEEATTRPDAMEIDQDYQPEKVSQSRMVTETAPEPRQTKRVQSQAASTGLTMREQPMAGVVGGPGQMGGVELEMEDWEVAPGRVKDESSENVAFSNSYLTSGQPITVSEDVSFNVLVIKPGSASHWSVEDDKLRTCSVAAGKVRVTMGEKTFQLGPNGMFVVLNPRTTIPREQRQENYRASTAMAPGGLQASPELSNDRDSINVNPGSPPGPLPPLDEYTLGKKKESSDETAVEADAEVEVKGEEQEQKQDKKPEEKKEGKLPLLPKPERGKFILDPEGELTHDQTTVDIVTVPCPGGDPLRTWNRDGLMGRYFGALSMRDAEGSANPDQDRPAPSWVRQGIRREADRARILLYEHPPAEEGATLSSLADALLEELERLRTREDQNRPVVFVGHSVGGVIVKMVLVKASKNTKYEGIFRQCYGVAFFGTPHQGSSYFAMPSLASSIQTLLQLSSPIPTSVTDELRVGNSLLLRLDDDFKCISHDFRIWTLYETIDSRLSGSGSGDVYFTAPLTSIKSAILGMRQETILPLQSDHANIASFGRHNVHTLRLFLKQLSALIERADEYSSEDGHWALDLEQKVNIEVHGFFEDPVGPLEVATIRAWSTRLPLREFLKKGPEECLADRLNEVESVEEGRFLRARGRTSLIPDGERRESNNVVSGEAARNPLGINNQEGAYQMSPPASPIIRPVDAEPRPRTESAPQRLPGGPLTPPSRATSPPTHYSTPMRRPSPLIRANFDQDLAVDRLSPPPRGRMGRSLSRSLSMGSQVSQYEYRDFPPFSQRSRSTIEPNFSEDDDGGLEGSPRLPEAVIAIRKIAKNGERRASETVVVDEVPVAFTKPEVDARNYLTVAVSPRGRSSKGSTSLSPKPDGGIYTCLFLPYLHFDSYKRLIRRRELILERLNHGRARPVPESVAKSDSLEAQVIWEFLGHDPPLNTRRTLDQYGYPSLRDTRSRDDDQMLYKLTKERTCLPGLGPGLQGQVSDSSAGSGSRKSKASSQDGENEEDPEDVILNGNVLMVDQLWLWAIDSHTLLSFFPKRQGDAIEGPLYQQADLRDSIFNEVNVDLTRQCENALDLAALAVLHAVTVLLDRSSHPDLEVFRIFEEAISVLTEKLTSSLKTFRAEGFRDKAVAYEPIENKARSIRARHKAESQRAEEENRDNTSALLELRDIEDELLILLHLFERQSKVVSSMLSTFARPEIRERTTNGRVFLSEALKRLSEYAHQAQEMIQRVRNTRNDYDKLLQMVQRQAQVDEVRLSRLHADLASAQSRSVMIFTTFTVIFLPLTFFTGLFGMNTREWGGENNLPLKTIGAISLPSSLALIAISLIAAWSTNARRLIKGMIRATLRLWTKFGDPAVRAAVRLIPQKGRGTQGQIQDKESRGRKTGLGEEMSDFWERHRLERERGYTVPDKNRRVGKEGKTK</sequence>
<evidence type="ECO:0000313" key="14">
    <source>
        <dbReference type="EMBL" id="KAH7258614.1"/>
    </source>
</evidence>
<keyword evidence="6" id="KW-0256">Endoplasmic reticulum</keyword>
<dbReference type="InterPro" id="IPR013087">
    <property type="entry name" value="Znf_C2H2_type"/>
</dbReference>
<dbReference type="Proteomes" id="UP000736672">
    <property type="component" value="Unassembled WGS sequence"/>
</dbReference>
<dbReference type="GO" id="GO:0046873">
    <property type="term" value="F:metal ion transmembrane transporter activity"/>
    <property type="evidence" value="ECO:0007669"/>
    <property type="project" value="InterPro"/>
</dbReference>
<keyword evidence="8" id="KW-0496">Mitochondrion</keyword>
<dbReference type="Gene3D" id="1.20.58.340">
    <property type="entry name" value="Magnesium transport protein CorA, transmembrane region"/>
    <property type="match status" value="1"/>
</dbReference>
<comment type="caution">
    <text evidence="14">The sequence shown here is derived from an EMBL/GenBank/DDBJ whole genome shotgun (WGS) entry which is preliminary data.</text>
</comment>
<feature type="region of interest" description="Disordered" evidence="11">
    <location>
        <begin position="182"/>
        <end position="208"/>
    </location>
</feature>
<feature type="compositionally biased region" description="Polar residues" evidence="11">
    <location>
        <begin position="1297"/>
        <end position="1306"/>
    </location>
</feature>
<keyword evidence="5 12" id="KW-0812">Transmembrane</keyword>
<feature type="region of interest" description="Disordered" evidence="11">
    <location>
        <begin position="1164"/>
        <end position="1320"/>
    </location>
</feature>
<dbReference type="SUPFAM" id="SSF144083">
    <property type="entry name" value="Magnesium transport protein CorA, transmembrane region"/>
    <property type="match status" value="1"/>
</dbReference>
<dbReference type="PROSITE" id="PS00028">
    <property type="entry name" value="ZINC_FINGER_C2H2_1"/>
    <property type="match status" value="1"/>
</dbReference>
<dbReference type="InterPro" id="IPR002523">
    <property type="entry name" value="MgTranspt_CorA/ZnTranspt_ZntB"/>
</dbReference>
<evidence type="ECO:0000259" key="13">
    <source>
        <dbReference type="PROSITE" id="PS00028"/>
    </source>
</evidence>
<feature type="domain" description="C2H2-type" evidence="13">
    <location>
        <begin position="258"/>
        <end position="281"/>
    </location>
</feature>
<comment type="similarity">
    <text evidence="4">Belongs to the putative lipase ROG1 family.</text>
</comment>
<dbReference type="GO" id="GO:0016020">
    <property type="term" value="C:membrane"/>
    <property type="evidence" value="ECO:0007669"/>
    <property type="project" value="UniProtKB-SubCell"/>
</dbReference>
<dbReference type="InterPro" id="IPR045863">
    <property type="entry name" value="CorA_TM1_TM2"/>
</dbReference>
<feature type="coiled-coil region" evidence="10">
    <location>
        <begin position="1727"/>
        <end position="1765"/>
    </location>
</feature>
<dbReference type="GO" id="GO:0005739">
    <property type="term" value="C:mitochondrion"/>
    <property type="evidence" value="ECO:0007669"/>
    <property type="project" value="UniProtKB-SubCell"/>
</dbReference>
<evidence type="ECO:0000256" key="6">
    <source>
        <dbReference type="ARBA" id="ARBA00022824"/>
    </source>
</evidence>
<protein>
    <recommendedName>
        <fullName evidence="13">C2H2-type domain-containing protein</fullName>
    </recommendedName>
</protein>
<reference evidence="14" key="1">
    <citation type="journal article" date="2021" name="Nat. Commun.">
        <title>Genetic determinants of endophytism in the Arabidopsis root mycobiome.</title>
        <authorList>
            <person name="Mesny F."/>
            <person name="Miyauchi S."/>
            <person name="Thiergart T."/>
            <person name="Pickel B."/>
            <person name="Atanasova L."/>
            <person name="Karlsson M."/>
            <person name="Huettel B."/>
            <person name="Barry K.W."/>
            <person name="Haridas S."/>
            <person name="Chen C."/>
            <person name="Bauer D."/>
            <person name="Andreopoulos W."/>
            <person name="Pangilinan J."/>
            <person name="LaButti K."/>
            <person name="Riley R."/>
            <person name="Lipzen A."/>
            <person name="Clum A."/>
            <person name="Drula E."/>
            <person name="Henrissat B."/>
            <person name="Kohler A."/>
            <person name="Grigoriev I.V."/>
            <person name="Martin F.M."/>
            <person name="Hacquard S."/>
        </authorList>
    </citation>
    <scope>NUCLEOTIDE SEQUENCE</scope>
    <source>
        <strain evidence="14">FSSC 5 MPI-SDFR-AT-0091</strain>
    </source>
</reference>
<keyword evidence="7 12" id="KW-1133">Transmembrane helix</keyword>
<evidence type="ECO:0000256" key="10">
    <source>
        <dbReference type="SAM" id="Coils"/>
    </source>
</evidence>
<feature type="region of interest" description="Disordered" evidence="11">
    <location>
        <begin position="1"/>
        <end position="21"/>
    </location>
</feature>
<dbReference type="GO" id="GO:0005783">
    <property type="term" value="C:endoplasmic reticulum"/>
    <property type="evidence" value="ECO:0007669"/>
    <property type="project" value="UniProtKB-SubCell"/>
</dbReference>
<dbReference type="OrthoDB" id="361039at2759"/>
<evidence type="ECO:0000256" key="9">
    <source>
        <dbReference type="ARBA" id="ARBA00023136"/>
    </source>
</evidence>
<keyword evidence="15" id="KW-1185">Reference proteome</keyword>
<feature type="region of interest" description="Disordered" evidence="11">
    <location>
        <begin position="50"/>
        <end position="122"/>
    </location>
</feature>
<dbReference type="Gene3D" id="3.40.50.1820">
    <property type="entry name" value="alpha/beta hydrolase"/>
    <property type="match status" value="1"/>
</dbReference>
<evidence type="ECO:0000256" key="8">
    <source>
        <dbReference type="ARBA" id="ARBA00023128"/>
    </source>
</evidence>
<feature type="compositionally biased region" description="Polar residues" evidence="11">
    <location>
        <begin position="1230"/>
        <end position="1240"/>
    </location>
</feature>
<comment type="subcellular location">
    <subcellularLocation>
        <location evidence="3">Endoplasmic reticulum</location>
    </subcellularLocation>
    <subcellularLocation>
        <location evidence="1">Membrane</location>
        <topology evidence="1">Multi-pass membrane protein</topology>
    </subcellularLocation>
    <subcellularLocation>
        <location evidence="2">Mitochondrion</location>
    </subcellularLocation>
</comment>
<feature type="region of interest" description="Disordered" evidence="11">
    <location>
        <begin position="1487"/>
        <end position="1524"/>
    </location>
</feature>
<evidence type="ECO:0000256" key="2">
    <source>
        <dbReference type="ARBA" id="ARBA00004173"/>
    </source>
</evidence>
<dbReference type="InterPro" id="IPR052374">
    <property type="entry name" value="SERAC1"/>
</dbReference>
<feature type="compositionally biased region" description="Basic and acidic residues" evidence="11">
    <location>
        <begin position="756"/>
        <end position="788"/>
    </location>
</feature>
<feature type="transmembrane region" description="Helical" evidence="12">
    <location>
        <begin position="1788"/>
        <end position="1809"/>
    </location>
</feature>
<feature type="region of interest" description="Disordered" evidence="11">
    <location>
        <begin position="1884"/>
        <end position="1907"/>
    </location>
</feature>